<dbReference type="PANTHER" id="PTHR34193:SF10">
    <property type="entry name" value="DUF1645 FAMILY PROTEIN"/>
    <property type="match status" value="1"/>
</dbReference>
<feature type="region of interest" description="Disordered" evidence="1">
    <location>
        <begin position="162"/>
        <end position="181"/>
    </location>
</feature>
<feature type="region of interest" description="Disordered" evidence="1">
    <location>
        <begin position="200"/>
        <end position="222"/>
    </location>
</feature>
<proteinExistence type="predicted"/>
<gene>
    <name evidence="2" type="ORF">Din_042450</name>
</gene>
<dbReference type="EMBL" id="GHES01042450">
    <property type="protein sequence ID" value="MPA73009.1"/>
    <property type="molecule type" value="Transcribed_RNA"/>
</dbReference>
<dbReference type="PANTHER" id="PTHR34193">
    <property type="entry name" value="OS11G0199801 PROTEIN"/>
    <property type="match status" value="1"/>
</dbReference>
<feature type="compositionally biased region" description="Basic residues" evidence="1">
    <location>
        <begin position="164"/>
        <end position="174"/>
    </location>
</feature>
<evidence type="ECO:0000256" key="1">
    <source>
        <dbReference type="SAM" id="MobiDB-lite"/>
    </source>
</evidence>
<reference evidence="2" key="1">
    <citation type="submission" date="2019-08" db="EMBL/GenBank/DDBJ databases">
        <title>Reference gene set and small RNA set construction with multiple tissues from Davidia involucrata Baill.</title>
        <authorList>
            <person name="Yang H."/>
            <person name="Zhou C."/>
            <person name="Li G."/>
            <person name="Wang J."/>
            <person name="Gao P."/>
            <person name="Wang M."/>
            <person name="Wang R."/>
            <person name="Zhao Y."/>
        </authorList>
    </citation>
    <scope>NUCLEOTIDE SEQUENCE</scope>
    <source>
        <tissue evidence="2">Mixed with DoveR01_LX</tissue>
    </source>
</reference>
<name>A0A5B7BVV2_DAVIN</name>
<protein>
    <submittedName>
        <fullName evidence="2">Uncharacterized protein</fullName>
    </submittedName>
</protein>
<accession>A0A5B7BVV2</accession>
<organism evidence="2">
    <name type="scientific">Davidia involucrata</name>
    <name type="common">Dove tree</name>
    <dbReference type="NCBI Taxonomy" id="16924"/>
    <lineage>
        <taxon>Eukaryota</taxon>
        <taxon>Viridiplantae</taxon>
        <taxon>Streptophyta</taxon>
        <taxon>Embryophyta</taxon>
        <taxon>Tracheophyta</taxon>
        <taxon>Spermatophyta</taxon>
        <taxon>Magnoliopsida</taxon>
        <taxon>eudicotyledons</taxon>
        <taxon>Gunneridae</taxon>
        <taxon>Pentapetalae</taxon>
        <taxon>asterids</taxon>
        <taxon>Cornales</taxon>
        <taxon>Nyssaceae</taxon>
        <taxon>Davidia</taxon>
    </lineage>
</organism>
<evidence type="ECO:0000313" key="2">
    <source>
        <dbReference type="EMBL" id="MPA73009.1"/>
    </source>
</evidence>
<feature type="region of interest" description="Disordered" evidence="1">
    <location>
        <begin position="244"/>
        <end position="275"/>
    </location>
</feature>
<feature type="compositionally biased region" description="Low complexity" evidence="1">
    <location>
        <begin position="247"/>
        <end position="271"/>
    </location>
</feature>
<sequence length="295" mass="33624">MLDLQQGLAGSHLCSFNPVYQSNGGGCVSTKTTDFDFWSEQRTRNFNNYDDFGSSEIEFQTEAQMEDDYGAYSTPVWAKRDLRYEASPLLPYNHHYSYPSPTSRLKAIADGRRELMEMIQNMPENSYELSLKDMVDEQQHVMQGVQQDIVTVEGSSNFETQVKIKQKKKQRNTRRGQISRSESMDSGVFLLKMFFPTSLGSKKKSTAGNRSKVSPRPSFEGSEKPVYKEWWKIRFLFTGENKNGEMSRISGSTRSSNSSSSSTRSSSSSRNAESNFTPGCWSFRRRVPLLNENTI</sequence>
<dbReference type="AlphaFoldDB" id="A0A5B7BVV2"/>